<dbReference type="Pfam" id="PF18911">
    <property type="entry name" value="PKD_4"/>
    <property type="match status" value="1"/>
</dbReference>
<evidence type="ECO:0000259" key="2">
    <source>
        <dbReference type="PROSITE" id="PS50093"/>
    </source>
</evidence>
<keyword evidence="1" id="KW-0677">Repeat</keyword>
<dbReference type="PROSITE" id="PS50825">
    <property type="entry name" value="HYR"/>
    <property type="match status" value="2"/>
</dbReference>
<feature type="domain" description="HYR" evidence="3">
    <location>
        <begin position="131"/>
        <end position="213"/>
    </location>
</feature>
<name>A0A1G6XEP7_9BACT</name>
<dbReference type="Pfam" id="PF02494">
    <property type="entry name" value="HYR"/>
    <property type="match status" value="3"/>
</dbReference>
<dbReference type="AlphaFoldDB" id="A0A1G6XEP7"/>
<dbReference type="CDD" id="cd00146">
    <property type="entry name" value="PKD"/>
    <property type="match status" value="1"/>
</dbReference>
<proteinExistence type="predicted"/>
<dbReference type="Pfam" id="PF11617">
    <property type="entry name" value="Cu-binding_MopE"/>
    <property type="match status" value="5"/>
</dbReference>
<dbReference type="InterPro" id="IPR026444">
    <property type="entry name" value="Secre_tail"/>
</dbReference>
<dbReference type="SMART" id="SM00089">
    <property type="entry name" value="PKD"/>
    <property type="match status" value="1"/>
</dbReference>
<evidence type="ECO:0000256" key="1">
    <source>
        <dbReference type="ARBA" id="ARBA00022737"/>
    </source>
</evidence>
<feature type="non-terminal residue" evidence="4">
    <location>
        <position position="1"/>
    </location>
</feature>
<dbReference type="Pfam" id="PF18962">
    <property type="entry name" value="Por_Secre_tail"/>
    <property type="match status" value="1"/>
</dbReference>
<dbReference type="InterPro" id="IPR000601">
    <property type="entry name" value="PKD_dom"/>
</dbReference>
<gene>
    <name evidence="4" type="ORF">SAMN04488104_10562</name>
</gene>
<feature type="domain" description="PKD" evidence="2">
    <location>
        <begin position="640"/>
        <end position="691"/>
    </location>
</feature>
<dbReference type="RefSeq" id="WP_175444682.1">
    <property type="nucleotide sequence ID" value="NZ_FNAC01000056.1"/>
</dbReference>
<dbReference type="InterPro" id="IPR022409">
    <property type="entry name" value="PKD/Chitinase_dom"/>
</dbReference>
<dbReference type="Gene3D" id="2.60.40.10">
    <property type="entry name" value="Immunoglobulins"/>
    <property type="match status" value="1"/>
</dbReference>
<dbReference type="InterPro" id="IPR013783">
    <property type="entry name" value="Ig-like_fold"/>
</dbReference>
<accession>A0A1G6XEP7</accession>
<evidence type="ECO:0000313" key="5">
    <source>
        <dbReference type="Proteomes" id="UP000199060"/>
    </source>
</evidence>
<dbReference type="EMBL" id="FNAC01000056">
    <property type="protein sequence ID" value="SDD76263.1"/>
    <property type="molecule type" value="Genomic_DNA"/>
</dbReference>
<dbReference type="InterPro" id="IPR021655">
    <property type="entry name" value="Put_metal-bd"/>
</dbReference>
<evidence type="ECO:0000259" key="3">
    <source>
        <dbReference type="PROSITE" id="PS50825"/>
    </source>
</evidence>
<feature type="domain" description="HYR" evidence="3">
    <location>
        <begin position="46"/>
        <end position="129"/>
    </location>
</feature>
<dbReference type="PANTHER" id="PTHR24273:SF32">
    <property type="entry name" value="HYALIN"/>
    <property type="match status" value="1"/>
</dbReference>
<dbReference type="NCBIfam" id="TIGR04183">
    <property type="entry name" value="Por_Secre_tail"/>
    <property type="match status" value="1"/>
</dbReference>
<dbReference type="SUPFAM" id="SSF49299">
    <property type="entry name" value="PKD domain"/>
    <property type="match status" value="1"/>
</dbReference>
<evidence type="ECO:0000313" key="4">
    <source>
        <dbReference type="EMBL" id="SDD76263.1"/>
    </source>
</evidence>
<dbReference type="PROSITE" id="PS50093">
    <property type="entry name" value="PKD"/>
    <property type="match status" value="1"/>
</dbReference>
<reference evidence="5" key="1">
    <citation type="submission" date="2016-10" db="EMBL/GenBank/DDBJ databases">
        <authorList>
            <person name="Varghese N."/>
            <person name="Submissions S."/>
        </authorList>
    </citation>
    <scope>NUCLEOTIDE SEQUENCE [LARGE SCALE GENOMIC DNA]</scope>
    <source>
        <strain evidence="5">DSM 23095</strain>
    </source>
</reference>
<dbReference type="PANTHER" id="PTHR24273">
    <property type="entry name" value="FI04643P-RELATED"/>
    <property type="match status" value="1"/>
</dbReference>
<dbReference type="InterPro" id="IPR035986">
    <property type="entry name" value="PKD_dom_sf"/>
</dbReference>
<sequence>DNCGIESFAADQVNGSVFPVGTTTVTYTATDIHGNTETASFTVTLNDTQAPVITCPSDISTTVEFGITGKIITYDAPVATDNCGVSSVELIGGFASGTEFPLGETIVTYRVTDVSGNSAECSFRVTISESEDNIDPIINDCPTNISVSNNPGICGATVSWSQPFATDNSGDVNLISNIESGSVFPIGTTSVIYIATDAAGNQSTCSFDVTVTDDEAPVVLTRNRAFEIDANQTLVLNPLDVDNGSTDNCGILSYQLSQTDFIVADEGENIVTLTITDVNGNQGSATAIVTISINPIDPGDLDSDNDGFTPNEGDCDDSDGTVYPGAPEVCDGKDNNCDGTIDEGVQTAFYIDADGDGFGDVNAEAVFACVAPEGYVTDNSDCNDLDDTVYPGAPEVCDGKDNDCDGTIDEGVQSAFYIDADGDGYGDVNAEAVFACVAPEGYVTDNSDCDDSDDTVYPGAPELCDGKDNNCDGTIDEGIQTAFYIDADGDGYGDVNAEAVFACVAPEGYVTDNSDCDDSDDTVYPGAPELCDGKDNNCDGAIDEGVQTAFYIDADGDGYGSENAQPEYFCLAPIGYADNNLDCDDSNPDINPDILGSCNTDPCPNSIDIVSISGPLDPVQVNNIIQVSASVSGEVVEAKWTWDNGDETVLAEPFGDYSATYIYTTPGVYQIRLILTDACGNETVGLTDLAVIFDPDGGFITGGGWIWSPKGAYLEELEAEGRANFGFVAKYRKGKNIVDGNTEFQFRNGNLNFNSTSHEEMSLVIAGHKGIYKGQGTINRVSGYSFMVSAIDGNLKDPVETDKFRIKIWETSSGAVIYDNQLGSADNSDATTDLSGGSIVIHQPQKGKNKSIDANSIITVKWNTPFDSLSKYDFELQGYENPVEVEWNQLDYNALVPGFYQISGKPKTLVLKRFLEDMIKMNVLVENKPLPLDIEMDQNVLPEKVLKDQVLAKLQTLDPIDNIHSYQLIDNEFVYLNGIHIHWKGEEGRIKAPINFKVISTDRANQSIERNLTLMMPDLPINLQVYPNPSTRYATIQVDFTGESPVIIKVFDATGRLVMEEESVQSNSYQRQIDMELLSNGMYQVQVQIGQFVLTKRLVKHN</sequence>
<keyword evidence="5" id="KW-1185">Reference proteome</keyword>
<dbReference type="InterPro" id="IPR003410">
    <property type="entry name" value="HYR_dom"/>
</dbReference>
<dbReference type="STRING" id="686796.SAMN04488104_10562"/>
<organism evidence="4 5">
    <name type="scientific">Algoriphagus faecimaris</name>
    <dbReference type="NCBI Taxonomy" id="686796"/>
    <lineage>
        <taxon>Bacteria</taxon>
        <taxon>Pseudomonadati</taxon>
        <taxon>Bacteroidota</taxon>
        <taxon>Cytophagia</taxon>
        <taxon>Cytophagales</taxon>
        <taxon>Cyclobacteriaceae</taxon>
        <taxon>Algoriphagus</taxon>
    </lineage>
</organism>
<dbReference type="Proteomes" id="UP000199060">
    <property type="component" value="Unassembled WGS sequence"/>
</dbReference>
<protein>
    <submittedName>
        <fullName evidence="4">Por secretion system C-terminal sorting domain-containing protein</fullName>
    </submittedName>
</protein>